<feature type="compositionally biased region" description="Basic and acidic residues" evidence="1">
    <location>
        <begin position="382"/>
        <end position="401"/>
    </location>
</feature>
<feature type="chain" id="PRO_5030106174" evidence="2">
    <location>
        <begin position="25"/>
        <end position="401"/>
    </location>
</feature>
<sequence>MAGRRALFAGVIVGGLFAGATAQAQVKSEDVTQYVTSEQVKNKKDKENLDATLSTAASVSVTQNEDVVGEIDGFSTLFSLGVTGGLEYIHGRNLWQNTLTVNESWARTPSLERFVKSNDQIDYESLYNYFALDWLGPFARFNLESSLFDTTIVTAEPKDYAIARLDGTTQTLTGVTEVELSESFEPLTLNESVGVFAEPVRGDKITWKIRLGAGARETFARGVIANKDDDATDVIELVELDNVYQGGLEGFTGVEGKLGSGKFTYRAGASALIPFLNNDDQDRDALELMRWGLHAGLEMAVVEWLGVNYKLNVLKDPQLLDATQIQNNLLLTFKYTLIEPDKAPEPTPAEKLQKMRKEAAEAEAKAKELRQKADALEETLEGETKEGETKEGETKETTEEQ</sequence>
<proteinExistence type="predicted"/>
<accession>A0A4Y6PPB3</accession>
<name>A0A4Y6PPB3_PERCE</name>
<keyword evidence="4" id="KW-1185">Reference proteome</keyword>
<dbReference type="AlphaFoldDB" id="A0A4Y6PPB3"/>
<reference evidence="3 4" key="1">
    <citation type="submission" date="2019-06" db="EMBL/GenBank/DDBJ databases">
        <title>Persicimonas caeni gen. nov., sp. nov., a predatory bacterium isolated from solar saltern.</title>
        <authorList>
            <person name="Wang S."/>
        </authorList>
    </citation>
    <scope>NUCLEOTIDE SEQUENCE [LARGE SCALE GENOMIC DNA]</scope>
    <source>
        <strain evidence="3 4">YN101</strain>
    </source>
</reference>
<evidence type="ECO:0000313" key="3">
    <source>
        <dbReference type="EMBL" id="QDG49837.1"/>
    </source>
</evidence>
<evidence type="ECO:0000256" key="1">
    <source>
        <dbReference type="SAM" id="MobiDB-lite"/>
    </source>
</evidence>
<feature type="signal peptide" evidence="2">
    <location>
        <begin position="1"/>
        <end position="24"/>
    </location>
</feature>
<dbReference type="OrthoDB" id="5487138at2"/>
<evidence type="ECO:0000256" key="2">
    <source>
        <dbReference type="SAM" id="SignalP"/>
    </source>
</evidence>
<feature type="region of interest" description="Disordered" evidence="1">
    <location>
        <begin position="340"/>
        <end position="401"/>
    </location>
</feature>
<organism evidence="3 4">
    <name type="scientific">Persicimonas caeni</name>
    <dbReference type="NCBI Taxonomy" id="2292766"/>
    <lineage>
        <taxon>Bacteria</taxon>
        <taxon>Deltaproteobacteria</taxon>
        <taxon>Bradymonadales</taxon>
        <taxon>Bradymonadaceae</taxon>
        <taxon>Persicimonas</taxon>
    </lineage>
</organism>
<evidence type="ECO:0000313" key="4">
    <source>
        <dbReference type="Proteomes" id="UP000315995"/>
    </source>
</evidence>
<protein>
    <submittedName>
        <fullName evidence="3">DUF3078 domain-containing protein</fullName>
    </submittedName>
</protein>
<keyword evidence="2" id="KW-0732">Signal</keyword>
<dbReference type="RefSeq" id="WP_141196334.1">
    <property type="nucleotide sequence ID" value="NZ_CP041186.1"/>
</dbReference>
<gene>
    <name evidence="3" type="ORF">FIV42_03505</name>
</gene>
<feature type="compositionally biased region" description="Basic and acidic residues" evidence="1">
    <location>
        <begin position="351"/>
        <end position="375"/>
    </location>
</feature>
<dbReference type="Proteomes" id="UP000315995">
    <property type="component" value="Chromosome"/>
</dbReference>
<dbReference type="EMBL" id="CP041186">
    <property type="protein sequence ID" value="QDG49837.1"/>
    <property type="molecule type" value="Genomic_DNA"/>
</dbReference>
<accession>A0A5B8Y1R7</accession>